<evidence type="ECO:0000313" key="2">
    <source>
        <dbReference type="EMBL" id="MEF3079573.1"/>
    </source>
</evidence>
<accession>A0ABU7W6H2</accession>
<dbReference type="RefSeq" id="WP_331810330.1">
    <property type="nucleotide sequence ID" value="NZ_JAZHOU010000003.1"/>
</dbReference>
<dbReference type="Gene3D" id="2.40.160.60">
    <property type="entry name" value="Outer membrane protein transport protein (OMPP1/FadL/TodX)"/>
    <property type="match status" value="1"/>
</dbReference>
<sequence>MKKIKSSILVIGLVFSVAINSQTNNLTSSPYSLFGLGVESSISSGRNTAMGNTGIALDASNGFNLYNPAAFASMLEDNFVLEFGVTSEMVNISNSDINESRNTYNFSNISVGYSRKKYGVGLTLKPSTNIGYELIGLENNIEGSNDTFSTNITGSGGINEMRLDYGYKLTDNLNLGARFSYLFGKVEETESIIAASNYLEIYDETYYSGARFGLGAQYNLSENHRFGLTLDFPTSLGAKQSSLVIKYNLESSSTLEDTTDERINSFDLPLQLGFGYSTKFNNILFTTDYNKRFWSNTNQTDAIGDYVDQDIFSLGVSYKINPKSRNYFERVDYRLGFNYNSGYLKIDDTKIDSFNTSLGLGLPLSKNSSLNFSYTYSNRGTTEDILVQERSNMFNINLTLSDLWFQKRKYN</sequence>
<keyword evidence="1" id="KW-0732">Signal</keyword>
<feature type="chain" id="PRO_5045098054" description="Aromatic hydrocarbon degradation protein" evidence="1">
    <location>
        <begin position="22"/>
        <end position="411"/>
    </location>
</feature>
<evidence type="ECO:0008006" key="4">
    <source>
        <dbReference type="Google" id="ProtNLM"/>
    </source>
</evidence>
<evidence type="ECO:0000256" key="1">
    <source>
        <dbReference type="SAM" id="SignalP"/>
    </source>
</evidence>
<evidence type="ECO:0000313" key="3">
    <source>
        <dbReference type="Proteomes" id="UP001356704"/>
    </source>
</evidence>
<feature type="signal peptide" evidence="1">
    <location>
        <begin position="1"/>
        <end position="21"/>
    </location>
</feature>
<gene>
    <name evidence="2" type="ORF">V1468_11190</name>
</gene>
<keyword evidence="3" id="KW-1185">Reference proteome</keyword>
<dbReference type="Proteomes" id="UP001356704">
    <property type="component" value="Unassembled WGS sequence"/>
</dbReference>
<dbReference type="SUPFAM" id="SSF56935">
    <property type="entry name" value="Porins"/>
    <property type="match status" value="1"/>
</dbReference>
<name>A0ABU7W6H2_9FLAO</name>
<organism evidence="2 3">
    <name type="scientific">Winogradskyella poriferorum</name>
    <dbReference type="NCBI Taxonomy" id="307627"/>
    <lineage>
        <taxon>Bacteria</taxon>
        <taxon>Pseudomonadati</taxon>
        <taxon>Bacteroidota</taxon>
        <taxon>Flavobacteriia</taxon>
        <taxon>Flavobacteriales</taxon>
        <taxon>Flavobacteriaceae</taxon>
        <taxon>Winogradskyella</taxon>
    </lineage>
</organism>
<reference evidence="2 3" key="1">
    <citation type="submission" date="2024-02" db="EMBL/GenBank/DDBJ databases">
        <title>Winogradskyella poriferorum JCM 12885.</title>
        <authorList>
            <person name="Zhang D.-F."/>
            <person name="Fu Z.-Y."/>
        </authorList>
    </citation>
    <scope>NUCLEOTIDE SEQUENCE [LARGE SCALE GENOMIC DNA]</scope>
    <source>
        <strain evidence="2 3">JCM 12885</strain>
    </source>
</reference>
<proteinExistence type="predicted"/>
<comment type="caution">
    <text evidence="2">The sequence shown here is derived from an EMBL/GenBank/DDBJ whole genome shotgun (WGS) entry which is preliminary data.</text>
</comment>
<dbReference type="EMBL" id="JAZHOU010000003">
    <property type="protein sequence ID" value="MEF3079573.1"/>
    <property type="molecule type" value="Genomic_DNA"/>
</dbReference>
<protein>
    <recommendedName>
        <fullName evidence="4">Aromatic hydrocarbon degradation protein</fullName>
    </recommendedName>
</protein>